<dbReference type="EMBL" id="PDJJ01000001">
    <property type="protein sequence ID" value="PFG43573.1"/>
    <property type="molecule type" value="Genomic_DNA"/>
</dbReference>
<dbReference type="PANTHER" id="PTHR33204">
    <property type="entry name" value="TRANSCRIPTIONAL REGULATOR, MARR FAMILY"/>
    <property type="match status" value="1"/>
</dbReference>
<evidence type="ECO:0000256" key="1">
    <source>
        <dbReference type="ARBA" id="ARBA00023015"/>
    </source>
</evidence>
<keyword evidence="2" id="KW-0238">DNA-binding</keyword>
<keyword evidence="3" id="KW-0804">Transcription</keyword>
<keyword evidence="1" id="KW-0805">Transcription regulation</keyword>
<dbReference type="Gene3D" id="1.10.10.10">
    <property type="entry name" value="Winged helix-like DNA-binding domain superfamily/Winged helix DNA-binding domain"/>
    <property type="match status" value="1"/>
</dbReference>
<protein>
    <submittedName>
        <fullName evidence="6">HxlR family transcriptional regulator</fullName>
    </submittedName>
</protein>
<dbReference type="SUPFAM" id="SSF46785">
    <property type="entry name" value="Winged helix' DNA-binding domain"/>
    <property type="match status" value="1"/>
</dbReference>
<evidence type="ECO:0000256" key="2">
    <source>
        <dbReference type="ARBA" id="ARBA00023125"/>
    </source>
</evidence>
<dbReference type="InterPro" id="IPR036390">
    <property type="entry name" value="WH_DNA-bd_sf"/>
</dbReference>
<sequence length="164" mass="18035">MPAGRSGCPINLATELLGDRWSFVILRDLMFGGPRHYRDLLAGSREGIASNILTSRLEKLTAVGLLTRHTDPGHRQKVRYRLAEPAIELLPVLVALGVWGNRWLPADPEIGSTAAALHEGGERLQQCFMEELRAEHLEGREPDPAGLRAGFATPAHASRSSDRR</sequence>
<comment type="caution">
    <text evidence="6">The sequence shown here is derived from an EMBL/GenBank/DDBJ whole genome shotgun (WGS) entry which is preliminary data.</text>
</comment>
<dbReference type="InterPro" id="IPR002577">
    <property type="entry name" value="HTH_HxlR"/>
</dbReference>
<reference evidence="6 7" key="1">
    <citation type="submission" date="2017-10" db="EMBL/GenBank/DDBJ databases">
        <title>Sequencing the genomes of 1000 actinobacteria strains.</title>
        <authorList>
            <person name="Klenk H.-P."/>
        </authorList>
    </citation>
    <scope>NUCLEOTIDE SEQUENCE [LARGE SCALE GENOMIC DNA]</scope>
    <source>
        <strain evidence="6 7">DSM 21863</strain>
    </source>
</reference>
<feature type="region of interest" description="Disordered" evidence="4">
    <location>
        <begin position="139"/>
        <end position="164"/>
    </location>
</feature>
<accession>A0A2A9EXV2</accession>
<keyword evidence="7" id="KW-1185">Reference proteome</keyword>
<dbReference type="Pfam" id="PF01638">
    <property type="entry name" value="HxlR"/>
    <property type="match status" value="1"/>
</dbReference>
<evidence type="ECO:0000256" key="4">
    <source>
        <dbReference type="SAM" id="MobiDB-lite"/>
    </source>
</evidence>
<evidence type="ECO:0000313" key="7">
    <source>
        <dbReference type="Proteomes" id="UP000224130"/>
    </source>
</evidence>
<dbReference type="GO" id="GO:0003677">
    <property type="term" value="F:DNA binding"/>
    <property type="evidence" value="ECO:0007669"/>
    <property type="project" value="UniProtKB-KW"/>
</dbReference>
<dbReference type="PROSITE" id="PS51118">
    <property type="entry name" value="HTH_HXLR"/>
    <property type="match status" value="1"/>
</dbReference>
<dbReference type="Proteomes" id="UP000224130">
    <property type="component" value="Unassembled WGS sequence"/>
</dbReference>
<name>A0A2A9EXV2_9MICO</name>
<dbReference type="InterPro" id="IPR036388">
    <property type="entry name" value="WH-like_DNA-bd_sf"/>
</dbReference>
<dbReference type="AlphaFoldDB" id="A0A2A9EXV2"/>
<organism evidence="6 7">
    <name type="scientific">Isoptericola jiangsuensis</name>
    <dbReference type="NCBI Taxonomy" id="548579"/>
    <lineage>
        <taxon>Bacteria</taxon>
        <taxon>Bacillati</taxon>
        <taxon>Actinomycetota</taxon>
        <taxon>Actinomycetes</taxon>
        <taxon>Micrococcales</taxon>
        <taxon>Promicromonosporaceae</taxon>
        <taxon>Isoptericola</taxon>
    </lineage>
</organism>
<feature type="domain" description="HTH hxlR-type" evidence="5">
    <location>
        <begin position="8"/>
        <end position="108"/>
    </location>
</feature>
<gene>
    <name evidence="6" type="ORF">ATJ88_2273</name>
</gene>
<evidence type="ECO:0000259" key="5">
    <source>
        <dbReference type="PROSITE" id="PS51118"/>
    </source>
</evidence>
<evidence type="ECO:0000256" key="3">
    <source>
        <dbReference type="ARBA" id="ARBA00023163"/>
    </source>
</evidence>
<dbReference type="PANTHER" id="PTHR33204:SF18">
    <property type="entry name" value="TRANSCRIPTIONAL REGULATORY PROTEIN"/>
    <property type="match status" value="1"/>
</dbReference>
<evidence type="ECO:0000313" key="6">
    <source>
        <dbReference type="EMBL" id="PFG43573.1"/>
    </source>
</evidence>
<proteinExistence type="predicted"/>